<organism evidence="2 3">
    <name type="scientific">Mesonia sediminis</name>
    <dbReference type="NCBI Taxonomy" id="1703946"/>
    <lineage>
        <taxon>Bacteria</taxon>
        <taxon>Pseudomonadati</taxon>
        <taxon>Bacteroidota</taxon>
        <taxon>Flavobacteriia</taxon>
        <taxon>Flavobacteriales</taxon>
        <taxon>Flavobacteriaceae</taxon>
        <taxon>Mesonia</taxon>
    </lineage>
</organism>
<evidence type="ECO:0000259" key="1">
    <source>
        <dbReference type="Pfam" id="PF07484"/>
    </source>
</evidence>
<dbReference type="Pfam" id="PF07484">
    <property type="entry name" value="Collar"/>
    <property type="match status" value="1"/>
</dbReference>
<sequence length="174" mass="18263">MDVFLGQISLFGGDYAPAGWAFCNGQMLNISDHTALFSLLGTRYGGDGVNTFALPNLCGRMPLGFGTAQGLSNYPIGSQGGKEKVALGISEMPAHNHGVSTHASALDGIGANTIEVTNNYWAKGGSYSTTSDAQMANDAVRITDTGEGKAHENRPPYLALNFMIALNGIYPSRS</sequence>
<dbReference type="Proteomes" id="UP001597357">
    <property type="component" value="Unassembled WGS sequence"/>
</dbReference>
<dbReference type="EMBL" id="JBHULZ010000041">
    <property type="protein sequence ID" value="MFD2697946.1"/>
    <property type="molecule type" value="Genomic_DNA"/>
</dbReference>
<dbReference type="RefSeq" id="WP_379046710.1">
    <property type="nucleotide sequence ID" value="NZ_JBHULZ010000041.1"/>
</dbReference>
<evidence type="ECO:0000313" key="2">
    <source>
        <dbReference type="EMBL" id="MFD2697946.1"/>
    </source>
</evidence>
<keyword evidence="3" id="KW-1185">Reference proteome</keyword>
<evidence type="ECO:0000313" key="3">
    <source>
        <dbReference type="Proteomes" id="UP001597357"/>
    </source>
</evidence>
<dbReference type="InterPro" id="IPR011083">
    <property type="entry name" value="Phage_tail_collar_dom"/>
</dbReference>
<proteinExistence type="predicted"/>
<protein>
    <submittedName>
        <fullName evidence="2">Phage tail protein</fullName>
    </submittedName>
</protein>
<feature type="domain" description="Phage tail collar" evidence="1">
    <location>
        <begin position="6"/>
        <end position="62"/>
    </location>
</feature>
<dbReference type="Gene3D" id="3.90.1340.10">
    <property type="entry name" value="Phage tail collar domain"/>
    <property type="match status" value="1"/>
</dbReference>
<dbReference type="InterPro" id="IPR037053">
    <property type="entry name" value="Phage_tail_collar_dom_sf"/>
</dbReference>
<gene>
    <name evidence="2" type="ORF">ACFSQ0_08085</name>
</gene>
<reference evidence="3" key="1">
    <citation type="journal article" date="2019" name="Int. J. Syst. Evol. Microbiol.">
        <title>The Global Catalogue of Microorganisms (GCM) 10K type strain sequencing project: providing services to taxonomists for standard genome sequencing and annotation.</title>
        <authorList>
            <consortium name="The Broad Institute Genomics Platform"/>
            <consortium name="The Broad Institute Genome Sequencing Center for Infectious Disease"/>
            <person name="Wu L."/>
            <person name="Ma J."/>
        </authorList>
    </citation>
    <scope>NUCLEOTIDE SEQUENCE [LARGE SCALE GENOMIC DNA]</scope>
    <source>
        <strain evidence="3">KCTC 42255</strain>
    </source>
</reference>
<accession>A0ABW5SDT3</accession>
<comment type="caution">
    <text evidence="2">The sequence shown here is derived from an EMBL/GenBank/DDBJ whole genome shotgun (WGS) entry which is preliminary data.</text>
</comment>
<name>A0ABW5SDT3_9FLAO</name>
<dbReference type="SUPFAM" id="SSF88874">
    <property type="entry name" value="Receptor-binding domain of short tail fibre protein gp12"/>
    <property type="match status" value="1"/>
</dbReference>